<feature type="non-terminal residue" evidence="3">
    <location>
        <position position="435"/>
    </location>
</feature>
<dbReference type="PANTHER" id="PTHR11567">
    <property type="entry name" value="ACID PHOSPHATASE-RELATED"/>
    <property type="match status" value="1"/>
</dbReference>
<evidence type="ECO:0000256" key="1">
    <source>
        <dbReference type="ARBA" id="ARBA00005375"/>
    </source>
</evidence>
<dbReference type="PANTHER" id="PTHR11567:SF142">
    <property type="entry name" value="PHOSPHOGLYCERATE MUTASE-LIKE PROTEIN"/>
    <property type="match status" value="1"/>
</dbReference>
<dbReference type="AlphaFoldDB" id="A0A166CDW8"/>
<dbReference type="OrthoDB" id="258392at2759"/>
<name>A0A166CDW8_9AGAM</name>
<dbReference type="STRING" id="436010.A0A166CDW8"/>
<protein>
    <submittedName>
        <fullName evidence="3">Phosphoglycerate mutase-like protein</fullName>
    </submittedName>
</protein>
<reference evidence="3 4" key="1">
    <citation type="journal article" date="2016" name="Mol. Biol. Evol.">
        <title>Comparative Genomics of Early-Diverging Mushroom-Forming Fungi Provides Insights into the Origins of Lignocellulose Decay Capabilities.</title>
        <authorList>
            <person name="Nagy L.G."/>
            <person name="Riley R."/>
            <person name="Tritt A."/>
            <person name="Adam C."/>
            <person name="Daum C."/>
            <person name="Floudas D."/>
            <person name="Sun H."/>
            <person name="Yadav J.S."/>
            <person name="Pangilinan J."/>
            <person name="Larsson K.H."/>
            <person name="Matsuura K."/>
            <person name="Barry K."/>
            <person name="Labutti K."/>
            <person name="Kuo R."/>
            <person name="Ohm R.A."/>
            <person name="Bhattacharya S.S."/>
            <person name="Shirouzu T."/>
            <person name="Yoshinaga Y."/>
            <person name="Martin F.M."/>
            <person name="Grigoriev I.V."/>
            <person name="Hibbett D.S."/>
        </authorList>
    </citation>
    <scope>NUCLEOTIDE SEQUENCE [LARGE SCALE GENOMIC DNA]</scope>
    <source>
        <strain evidence="3 4">CBS 109695</strain>
    </source>
</reference>
<dbReference type="InterPro" id="IPR000560">
    <property type="entry name" value="His_Pase_clade-2"/>
</dbReference>
<keyword evidence="4" id="KW-1185">Reference proteome</keyword>
<dbReference type="SUPFAM" id="SSF53254">
    <property type="entry name" value="Phosphoglycerate mutase-like"/>
    <property type="match status" value="1"/>
</dbReference>
<dbReference type="EMBL" id="KV417631">
    <property type="protein sequence ID" value="KZP13561.1"/>
    <property type="molecule type" value="Genomic_DNA"/>
</dbReference>
<evidence type="ECO:0000313" key="4">
    <source>
        <dbReference type="Proteomes" id="UP000076532"/>
    </source>
</evidence>
<proteinExistence type="inferred from homology"/>
<evidence type="ECO:0000313" key="3">
    <source>
        <dbReference type="EMBL" id="KZP13561.1"/>
    </source>
</evidence>
<keyword evidence="2" id="KW-0812">Transmembrane</keyword>
<dbReference type="InterPro" id="IPR029033">
    <property type="entry name" value="His_PPase_superfam"/>
</dbReference>
<dbReference type="GO" id="GO:0016791">
    <property type="term" value="F:phosphatase activity"/>
    <property type="evidence" value="ECO:0007669"/>
    <property type="project" value="TreeGrafter"/>
</dbReference>
<dbReference type="InterPro" id="IPR050645">
    <property type="entry name" value="Histidine_acid_phosphatase"/>
</dbReference>
<feature type="transmembrane region" description="Helical" evidence="2">
    <location>
        <begin position="406"/>
        <end position="433"/>
    </location>
</feature>
<comment type="similarity">
    <text evidence="1">Belongs to the histidine acid phosphatase family.</text>
</comment>
<keyword evidence="2" id="KW-1133">Transmembrane helix</keyword>
<keyword evidence="2" id="KW-0472">Membrane</keyword>
<sequence length="435" mass="45502">ASAETILGAYIYHRHGDRTAKLLPPVSLTDLGYREVWQSGLGLNERYIAAAGLTPIAGISSPAVLQSQLTASTSDDVVLMSSAQGFLQGLYPPLGNVTQTLRNTSAVPVPLDGFQIIPVHTVTAASSTSESAGWLQGATGCANAETGSLEYYNTSEFATLMSSTQAFYQTLNPILNGTFTSAATTFQNAYTIFDTLNVADIHNTTLNTSAFANWTDTLFQVRTLADQHEWNLAYNASAPIRAVAGATVAAQILAALNTTVTGGGKSKLNVQFGSYGTFFSLFGLMQMPAASALFMGMPDYASYLSLELVTNASATPFPAPADISVRFLYHNGTSAYGEQPAAYPMFGQPAVEMPWTSFAEQMSQIAIGTQEQWCSACGNSTGTCTPAALGISSTSPTTKKSGLSNAVAGVIGAVVALAVVLGAEALIMLLAGLRL</sequence>
<feature type="non-terminal residue" evidence="3">
    <location>
        <position position="1"/>
    </location>
</feature>
<organism evidence="3 4">
    <name type="scientific">Athelia psychrophila</name>
    <dbReference type="NCBI Taxonomy" id="1759441"/>
    <lineage>
        <taxon>Eukaryota</taxon>
        <taxon>Fungi</taxon>
        <taxon>Dikarya</taxon>
        <taxon>Basidiomycota</taxon>
        <taxon>Agaricomycotina</taxon>
        <taxon>Agaricomycetes</taxon>
        <taxon>Agaricomycetidae</taxon>
        <taxon>Atheliales</taxon>
        <taxon>Atheliaceae</taxon>
        <taxon>Athelia</taxon>
    </lineage>
</organism>
<dbReference type="Pfam" id="PF00328">
    <property type="entry name" value="His_Phos_2"/>
    <property type="match status" value="1"/>
</dbReference>
<dbReference type="Proteomes" id="UP000076532">
    <property type="component" value="Unassembled WGS sequence"/>
</dbReference>
<accession>A0A166CDW8</accession>
<dbReference type="Gene3D" id="3.40.50.1240">
    <property type="entry name" value="Phosphoglycerate mutase-like"/>
    <property type="match status" value="1"/>
</dbReference>
<gene>
    <name evidence="3" type="ORF">FIBSPDRAFT_654060</name>
</gene>
<evidence type="ECO:0000256" key="2">
    <source>
        <dbReference type="SAM" id="Phobius"/>
    </source>
</evidence>